<sequence>MARVSPPGPEHEQLTRWARSQGVKINGVGPAKISGSGLGIVAQRRIEAGEELVNVPASALLTVNSIPRRFRALHEGITVHGLLASFLAFSGSKKSYCDPWAATWPSLTEFKESMPLLWSGKLSQMLDPDGKSGATHGYHEASPFILPPAIGGRWQHMPSLLRVSEDVGLLNQQARKFGADWNIVSRIFPDKVWEDYAYYWLIVNTRSFYFELPDATNTPQADRMVMCPFVDYFNHNDHGCDVTFDQGGYTVISDRAYDVGQELQTSYGSHSNDVLLCEYGFILQSNLYDYVPLDDLIGEHMMSSKDTENLEAAGYLGNYTLSSEGVCFRTQVAIRSVTLNTQDWKKFMAGTFDETELSKSQAAAVLQREVLKLYEKEAEEALQHLAKEQVHEISTRAEKREIASKIPQYATEVLLRRWKQILDLIHQAMKIHDTPYYHGLQPP</sequence>
<dbReference type="PROSITE" id="PS50280">
    <property type="entry name" value="SET"/>
    <property type="match status" value="1"/>
</dbReference>
<evidence type="ECO:0000313" key="2">
    <source>
        <dbReference type="EMBL" id="KAK0510335.1"/>
    </source>
</evidence>
<dbReference type="AlphaFoldDB" id="A0AA39QYA4"/>
<dbReference type="InterPro" id="IPR050600">
    <property type="entry name" value="SETD3_SETD6_MTase"/>
</dbReference>
<dbReference type="PANTHER" id="PTHR13271">
    <property type="entry name" value="UNCHARACTERIZED PUTATIVE METHYLTRANSFERASE"/>
    <property type="match status" value="1"/>
</dbReference>
<dbReference type="CDD" id="cd19177">
    <property type="entry name" value="SET_SETD4"/>
    <property type="match status" value="1"/>
</dbReference>
<evidence type="ECO:0000259" key="1">
    <source>
        <dbReference type="PROSITE" id="PS50280"/>
    </source>
</evidence>
<dbReference type="InterPro" id="IPR044429">
    <property type="entry name" value="SETD4_SET"/>
</dbReference>
<dbReference type="InterPro" id="IPR046341">
    <property type="entry name" value="SET_dom_sf"/>
</dbReference>
<dbReference type="GO" id="GO:0016279">
    <property type="term" value="F:protein-lysine N-methyltransferase activity"/>
    <property type="evidence" value="ECO:0007669"/>
    <property type="project" value="InterPro"/>
</dbReference>
<protein>
    <recommendedName>
        <fullName evidence="1">SET domain-containing protein</fullName>
    </recommendedName>
</protein>
<feature type="domain" description="SET" evidence="1">
    <location>
        <begin position="26"/>
        <end position="268"/>
    </location>
</feature>
<reference evidence="2" key="1">
    <citation type="submission" date="2023-03" db="EMBL/GenBank/DDBJ databases">
        <title>Complete genome of Cladonia borealis.</title>
        <authorList>
            <person name="Park H."/>
        </authorList>
    </citation>
    <scope>NUCLEOTIDE SEQUENCE</scope>
    <source>
        <strain evidence="2">ANT050790</strain>
    </source>
</reference>
<evidence type="ECO:0000313" key="3">
    <source>
        <dbReference type="Proteomes" id="UP001166286"/>
    </source>
</evidence>
<accession>A0AA39QYA4</accession>
<name>A0AA39QYA4_9LECA</name>
<dbReference type="PANTHER" id="PTHR13271:SF137">
    <property type="entry name" value="SET DOMAIN-CONTAINING PROTEIN"/>
    <property type="match status" value="1"/>
</dbReference>
<proteinExistence type="predicted"/>
<comment type="caution">
    <text evidence="2">The sequence shown here is derived from an EMBL/GenBank/DDBJ whole genome shotgun (WGS) entry which is preliminary data.</text>
</comment>
<dbReference type="SUPFAM" id="SSF82199">
    <property type="entry name" value="SET domain"/>
    <property type="match status" value="1"/>
</dbReference>
<dbReference type="InterPro" id="IPR001214">
    <property type="entry name" value="SET_dom"/>
</dbReference>
<organism evidence="2 3">
    <name type="scientific">Cladonia borealis</name>
    <dbReference type="NCBI Taxonomy" id="184061"/>
    <lineage>
        <taxon>Eukaryota</taxon>
        <taxon>Fungi</taxon>
        <taxon>Dikarya</taxon>
        <taxon>Ascomycota</taxon>
        <taxon>Pezizomycotina</taxon>
        <taxon>Lecanoromycetes</taxon>
        <taxon>OSLEUM clade</taxon>
        <taxon>Lecanoromycetidae</taxon>
        <taxon>Lecanorales</taxon>
        <taxon>Lecanorineae</taxon>
        <taxon>Cladoniaceae</taxon>
        <taxon>Cladonia</taxon>
    </lineage>
</organism>
<dbReference type="Gene3D" id="3.90.1410.10">
    <property type="entry name" value="set domain protein methyltransferase, domain 1"/>
    <property type="match status" value="1"/>
</dbReference>
<keyword evidence="3" id="KW-1185">Reference proteome</keyword>
<dbReference type="Pfam" id="PF00856">
    <property type="entry name" value="SET"/>
    <property type="match status" value="1"/>
</dbReference>
<gene>
    <name evidence="2" type="ORF">JMJ35_007729</name>
</gene>
<dbReference type="EMBL" id="JAFEKC020000017">
    <property type="protein sequence ID" value="KAK0510335.1"/>
    <property type="molecule type" value="Genomic_DNA"/>
</dbReference>
<dbReference type="Proteomes" id="UP001166286">
    <property type="component" value="Unassembled WGS sequence"/>
</dbReference>